<feature type="region of interest" description="Disordered" evidence="1">
    <location>
        <begin position="524"/>
        <end position="607"/>
    </location>
</feature>
<gene>
    <name evidence="3" type="ORF">OLEA9_A053870</name>
</gene>
<accession>A0A8S0R2W1</accession>
<proteinExistence type="predicted"/>
<dbReference type="Gene3D" id="2.30.30.140">
    <property type="match status" value="1"/>
</dbReference>
<feature type="region of interest" description="Disordered" evidence="1">
    <location>
        <begin position="484"/>
        <end position="503"/>
    </location>
</feature>
<dbReference type="PANTHER" id="PTHR33827">
    <property type="entry name" value="PROTEIN SAWADEE HOMEODOMAIN HOMOLOG 2"/>
    <property type="match status" value="1"/>
</dbReference>
<organism evidence="3 4">
    <name type="scientific">Olea europaea subsp. europaea</name>
    <dbReference type="NCBI Taxonomy" id="158383"/>
    <lineage>
        <taxon>Eukaryota</taxon>
        <taxon>Viridiplantae</taxon>
        <taxon>Streptophyta</taxon>
        <taxon>Embryophyta</taxon>
        <taxon>Tracheophyta</taxon>
        <taxon>Spermatophyta</taxon>
        <taxon>Magnoliopsida</taxon>
        <taxon>eudicotyledons</taxon>
        <taxon>Gunneridae</taxon>
        <taxon>Pentapetalae</taxon>
        <taxon>asterids</taxon>
        <taxon>lamiids</taxon>
        <taxon>Lamiales</taxon>
        <taxon>Oleaceae</taxon>
        <taxon>Oleeae</taxon>
        <taxon>Olea</taxon>
    </lineage>
</organism>
<dbReference type="InterPro" id="IPR032001">
    <property type="entry name" value="SAWADEE_dom"/>
</dbReference>
<feature type="region of interest" description="Disordered" evidence="1">
    <location>
        <begin position="374"/>
        <end position="394"/>
    </location>
</feature>
<dbReference type="InterPro" id="IPR039276">
    <property type="entry name" value="SHH1/2"/>
</dbReference>
<reference evidence="3 4" key="1">
    <citation type="submission" date="2019-12" db="EMBL/GenBank/DDBJ databases">
        <authorList>
            <person name="Alioto T."/>
            <person name="Alioto T."/>
            <person name="Gomez Garrido J."/>
        </authorList>
    </citation>
    <scope>NUCLEOTIDE SEQUENCE [LARGE SCALE GENOMIC DNA]</scope>
</reference>
<name>A0A8S0R2W1_OLEEU</name>
<dbReference type="PANTHER" id="PTHR33827:SF9">
    <property type="entry name" value="SAWADEE DOMAIN-CONTAINING PROTEIN"/>
    <property type="match status" value="1"/>
</dbReference>
<sequence>MANGGCNDSAANDVFELEAKRKEDFSWHPCQVSLCSTGLGLIVQYGDSDSRETIVQKEEVLARLRVRSVPLQGNICSLVQLGDHVLASHNSHVKGLFFDAQVEEIIRVRHSKKIHCRCTFTIKWLHRAHKEGPLTIPSSAIMKLAVESINLHPTISAFFSTQESSSGLFASPLPTIADSMDWDMDIHALLEKQIEEISNSADVSGKKKSEDILFGIEVDCKGEIRGRAITTSKLSNSQVQGVLNHLKRTTRSRSKHSVEKRIINPSPTIPSVQDESPEIRSSNNPLAARAALASLRSKFPQDAGLSVQNNVEKADIITVDSSSMMDEISMKIEATLTRENPKYESIVKTLFPTASAPEESEFSFISSRAPLKGKEIEDKGPVKKTTQPSERRLTRSAVQRNAVVLENVEMTYSREIKLRSSSKARIVNHSTVKKAAKNPVAGANSGTERNISTKCSKSKFSTNKIAVPGYDLFENQKSVISAIDAESSRSPAEDGGSLVGKDRQIIKNVSTKEIVDEATAKHNYPKRMTRSVAREDTEKNNVQPNVRLRKGRYDEPDSVELKTTPKSEENVASDSRGIKRKSCSSRNELRSSPRLRLLPQTRLQNKV</sequence>
<keyword evidence="4" id="KW-1185">Reference proteome</keyword>
<comment type="caution">
    <text evidence="3">The sequence shown here is derived from an EMBL/GenBank/DDBJ whole genome shotgun (WGS) entry which is preliminary data.</text>
</comment>
<dbReference type="Proteomes" id="UP000594638">
    <property type="component" value="Unassembled WGS sequence"/>
</dbReference>
<dbReference type="AlphaFoldDB" id="A0A8S0R2W1"/>
<feature type="compositionally biased region" description="Basic and acidic residues" evidence="1">
    <location>
        <begin position="551"/>
        <end position="569"/>
    </location>
</feature>
<feature type="domain" description="SAWADEE" evidence="2">
    <location>
        <begin position="15"/>
        <end position="132"/>
    </location>
</feature>
<dbReference type="Gramene" id="OE9A053870T1">
    <property type="protein sequence ID" value="OE9A053870C1"/>
    <property type="gene ID" value="OE9A053870"/>
</dbReference>
<dbReference type="Pfam" id="PF16719">
    <property type="entry name" value="SAWADEE"/>
    <property type="match status" value="1"/>
</dbReference>
<protein>
    <submittedName>
        <fullName evidence="3">Uncharacterized protein LOC111410875 isoform X1</fullName>
    </submittedName>
</protein>
<evidence type="ECO:0000313" key="3">
    <source>
        <dbReference type="EMBL" id="CAA2973204.1"/>
    </source>
</evidence>
<evidence type="ECO:0000313" key="4">
    <source>
        <dbReference type="Proteomes" id="UP000594638"/>
    </source>
</evidence>
<dbReference type="GO" id="GO:0003682">
    <property type="term" value="F:chromatin binding"/>
    <property type="evidence" value="ECO:0007669"/>
    <property type="project" value="InterPro"/>
</dbReference>
<dbReference type="EMBL" id="CACTIH010002090">
    <property type="protein sequence ID" value="CAA2973204.1"/>
    <property type="molecule type" value="Genomic_DNA"/>
</dbReference>
<evidence type="ECO:0000259" key="2">
    <source>
        <dbReference type="Pfam" id="PF16719"/>
    </source>
</evidence>
<dbReference type="OrthoDB" id="759831at2759"/>
<feature type="compositionally biased region" description="Low complexity" evidence="1">
    <location>
        <begin position="584"/>
        <end position="607"/>
    </location>
</feature>
<evidence type="ECO:0000256" key="1">
    <source>
        <dbReference type="SAM" id="MobiDB-lite"/>
    </source>
</evidence>